<dbReference type="GO" id="GO:0008139">
    <property type="term" value="F:nuclear localization sequence binding"/>
    <property type="evidence" value="ECO:0007669"/>
    <property type="project" value="TreeGrafter"/>
</dbReference>
<evidence type="ECO:0000256" key="3">
    <source>
        <dbReference type="ARBA" id="ARBA00022448"/>
    </source>
</evidence>
<reference evidence="10" key="1">
    <citation type="journal article" date="2023" name="Science">
        <title>Elucidation of the pathway for biosynthesis of saponin adjuvants from the soapbark tree.</title>
        <authorList>
            <person name="Reed J."/>
            <person name="Orme A."/>
            <person name="El-Demerdash A."/>
            <person name="Owen C."/>
            <person name="Martin L.B.B."/>
            <person name="Misra R.C."/>
            <person name="Kikuchi S."/>
            <person name="Rejzek M."/>
            <person name="Martin A.C."/>
            <person name="Harkess A."/>
            <person name="Leebens-Mack J."/>
            <person name="Louveau T."/>
            <person name="Stephenson M.J."/>
            <person name="Osbourn A."/>
        </authorList>
    </citation>
    <scope>NUCLEOTIDE SEQUENCE</scope>
    <source>
        <strain evidence="10">S10</strain>
    </source>
</reference>
<dbReference type="Proteomes" id="UP001163823">
    <property type="component" value="Chromosome 14"/>
</dbReference>
<dbReference type="GO" id="GO:0003723">
    <property type="term" value="F:RNA binding"/>
    <property type="evidence" value="ECO:0007669"/>
    <property type="project" value="TreeGrafter"/>
</dbReference>
<evidence type="ECO:0000313" key="11">
    <source>
        <dbReference type="Proteomes" id="UP001163823"/>
    </source>
</evidence>
<keyword evidence="7" id="KW-0906">Nuclear pore complex</keyword>
<feature type="compositionally biased region" description="Polar residues" evidence="9">
    <location>
        <begin position="13"/>
        <end position="22"/>
    </location>
</feature>
<dbReference type="GO" id="GO:0017056">
    <property type="term" value="F:structural constituent of nuclear pore"/>
    <property type="evidence" value="ECO:0007669"/>
    <property type="project" value="TreeGrafter"/>
</dbReference>
<evidence type="ECO:0000256" key="5">
    <source>
        <dbReference type="ARBA" id="ARBA00022927"/>
    </source>
</evidence>
<dbReference type="GO" id="GO:0006606">
    <property type="term" value="P:protein import into nucleus"/>
    <property type="evidence" value="ECO:0007669"/>
    <property type="project" value="TreeGrafter"/>
</dbReference>
<feature type="region of interest" description="Disordered" evidence="9">
    <location>
        <begin position="13"/>
        <end position="112"/>
    </location>
</feature>
<evidence type="ECO:0000313" key="10">
    <source>
        <dbReference type="EMBL" id="KAJ7943352.1"/>
    </source>
</evidence>
<dbReference type="InterPro" id="IPR037665">
    <property type="entry name" value="Nucleoporin_S59-like"/>
</dbReference>
<dbReference type="GO" id="GO:0006405">
    <property type="term" value="P:RNA export from nucleus"/>
    <property type="evidence" value="ECO:0007669"/>
    <property type="project" value="TreeGrafter"/>
</dbReference>
<dbReference type="GO" id="GO:0051028">
    <property type="term" value="P:mRNA transport"/>
    <property type="evidence" value="ECO:0007669"/>
    <property type="project" value="UniProtKB-KW"/>
</dbReference>
<keyword evidence="4" id="KW-0509">mRNA transport</keyword>
<feature type="compositionally biased region" description="Low complexity" evidence="9">
    <location>
        <begin position="40"/>
        <end position="59"/>
    </location>
</feature>
<evidence type="ECO:0000256" key="2">
    <source>
        <dbReference type="ARBA" id="ARBA00008926"/>
    </source>
</evidence>
<keyword evidence="5" id="KW-0653">Protein transport</keyword>
<keyword evidence="3" id="KW-0813">Transport</keyword>
<name>A0AAD7KPN9_QUISA</name>
<dbReference type="FunFam" id="1.10.10.2360:FF:000001">
    <property type="entry name" value="Nuclear pore complex protein Nup98-Nup96"/>
    <property type="match status" value="2"/>
</dbReference>
<keyword evidence="8" id="KW-0539">Nucleus</keyword>
<comment type="subcellular location">
    <subcellularLocation>
        <location evidence="1">Nucleus</location>
        <location evidence="1">Nuclear pore complex</location>
    </subcellularLocation>
</comment>
<sequence length="759" mass="78129">MCIWEEECTKALTMSSNSSTDDSLAVITGGALPPSPAVDSSIPASRSSSTSTFSSTSSSFGGGALPPSPAVDSSIPASGSSSTSTFSSTSSSFGGPFGSTQPSQQTSGRSIGFGSSIPLSFTTAFGQPASIPSTRTSSFGEPASVLKTSCFGDFNYPFAPQSLSTSPSISVWQSGQRGSRVAAYAPTPDADVTTQRTHSLTSISAMPVYNGKSVEMLRWEDYQLGDKGGLLCSTNISSSSVPAPTSVLSTSASASASSTSPFTFEPSRTFSFQSATSHGTTSQFGPNIGFGRAFSPSLAYSGPVFGLTTSLCGQNIAPAFAPQSISTSPSISVWQSRQRGSRVAAYAPTSEVDVTTQRTHSLTSISAMPVYNGKSVEMLRWEDYQLGDKGGPLCSTNISSSSVPAPTSVLSTSASASASSTSPFTFEPSRTFSFQSATSHGTTSQFAPNIAFGRTFSPSFFNSTEHSLACSGPVFGPTTSPCGQNIAPAFNHSNLFGNFGETFPSLSTPSQPAQFTLTAGPALAQSTSPFRQNSPLGFCGLSSSLITSSFAQTTLSLSTPSQHTQFTQMTGPALSFAQSTSPFRQNEAPGFYGQSSSLTSSFAQTTPSVFTPFQPAQVAQAADSFSCNYCGQALPVGANSYIASGIHSQSNTGPSFGTPISAAAQPPVVTIPFGNMGNSMPQMTIDLTGTAPSVQYGIRSGAVSSAAAHPLVTFPIGLRLPNAIPQMEVGVAGTAPSVPHGNSSTPVNNLCLEFQFFHL</sequence>
<evidence type="ECO:0000256" key="1">
    <source>
        <dbReference type="ARBA" id="ARBA00004567"/>
    </source>
</evidence>
<evidence type="ECO:0000256" key="7">
    <source>
        <dbReference type="ARBA" id="ARBA00023132"/>
    </source>
</evidence>
<dbReference type="Gene3D" id="1.10.10.2360">
    <property type="match status" value="2"/>
</dbReference>
<accession>A0AAD7KPN9</accession>
<protein>
    <submittedName>
        <fullName evidence="10">Nuclear pore complex protein NUP98A</fullName>
    </submittedName>
</protein>
<dbReference type="EMBL" id="JARAOO010000014">
    <property type="protein sequence ID" value="KAJ7943352.1"/>
    <property type="molecule type" value="Genomic_DNA"/>
</dbReference>
<evidence type="ECO:0000256" key="8">
    <source>
        <dbReference type="ARBA" id="ARBA00023242"/>
    </source>
</evidence>
<comment type="caution">
    <text evidence="10">The sequence shown here is derived from an EMBL/GenBank/DDBJ whole genome shotgun (WGS) entry which is preliminary data.</text>
</comment>
<evidence type="ECO:0000256" key="4">
    <source>
        <dbReference type="ARBA" id="ARBA00022816"/>
    </source>
</evidence>
<dbReference type="PANTHER" id="PTHR23198">
    <property type="entry name" value="NUCLEOPORIN"/>
    <property type="match status" value="1"/>
</dbReference>
<evidence type="ECO:0000256" key="9">
    <source>
        <dbReference type="SAM" id="MobiDB-lite"/>
    </source>
</evidence>
<feature type="compositionally biased region" description="Low complexity" evidence="9">
    <location>
        <begin position="73"/>
        <end position="103"/>
    </location>
</feature>
<comment type="similarity">
    <text evidence="2">Belongs to the nucleoporin GLFG family.</text>
</comment>
<dbReference type="GO" id="GO:0000973">
    <property type="term" value="P:post-transcriptional tethering of RNA polymerase II gene DNA at nuclear periphery"/>
    <property type="evidence" value="ECO:0007669"/>
    <property type="project" value="TreeGrafter"/>
</dbReference>
<dbReference type="PANTHER" id="PTHR23198:SF6">
    <property type="entry name" value="NUCLEAR PORE COMPLEX PROTEIN NUP98-NUP96"/>
    <property type="match status" value="1"/>
</dbReference>
<organism evidence="10 11">
    <name type="scientific">Quillaja saponaria</name>
    <name type="common">Soap bark tree</name>
    <dbReference type="NCBI Taxonomy" id="32244"/>
    <lineage>
        <taxon>Eukaryota</taxon>
        <taxon>Viridiplantae</taxon>
        <taxon>Streptophyta</taxon>
        <taxon>Embryophyta</taxon>
        <taxon>Tracheophyta</taxon>
        <taxon>Spermatophyta</taxon>
        <taxon>Magnoliopsida</taxon>
        <taxon>eudicotyledons</taxon>
        <taxon>Gunneridae</taxon>
        <taxon>Pentapetalae</taxon>
        <taxon>rosids</taxon>
        <taxon>fabids</taxon>
        <taxon>Fabales</taxon>
        <taxon>Quillajaceae</taxon>
        <taxon>Quillaja</taxon>
    </lineage>
</organism>
<dbReference type="GO" id="GO:0044614">
    <property type="term" value="C:nuclear pore cytoplasmic filaments"/>
    <property type="evidence" value="ECO:0007669"/>
    <property type="project" value="TreeGrafter"/>
</dbReference>
<gene>
    <name evidence="10" type="ORF">O6P43_032916</name>
</gene>
<dbReference type="GO" id="GO:0034398">
    <property type="term" value="P:telomere tethering at nuclear periphery"/>
    <property type="evidence" value="ECO:0007669"/>
    <property type="project" value="TreeGrafter"/>
</dbReference>
<keyword evidence="6" id="KW-0811">Translocation</keyword>
<keyword evidence="11" id="KW-1185">Reference proteome</keyword>
<proteinExistence type="inferred from homology"/>
<evidence type="ECO:0000256" key="6">
    <source>
        <dbReference type="ARBA" id="ARBA00023010"/>
    </source>
</evidence>
<dbReference type="AlphaFoldDB" id="A0AAD7KPN9"/>